<evidence type="ECO:0000313" key="1">
    <source>
        <dbReference type="EMBL" id="KAJ7374921.1"/>
    </source>
</evidence>
<reference evidence="1" key="1">
    <citation type="submission" date="2023-01" db="EMBL/GenBank/DDBJ databases">
        <title>Genome assembly of the deep-sea coral Lophelia pertusa.</title>
        <authorList>
            <person name="Herrera S."/>
            <person name="Cordes E."/>
        </authorList>
    </citation>
    <scope>NUCLEOTIDE SEQUENCE</scope>
    <source>
        <strain evidence="1">USNM1676648</strain>
        <tissue evidence="1">Polyp</tissue>
    </source>
</reference>
<accession>A0A9X0CTG2</accession>
<name>A0A9X0CTG2_9CNID</name>
<evidence type="ECO:0000313" key="2">
    <source>
        <dbReference type="Proteomes" id="UP001163046"/>
    </source>
</evidence>
<dbReference type="GO" id="GO:0016757">
    <property type="term" value="F:glycosyltransferase activity"/>
    <property type="evidence" value="ECO:0007669"/>
    <property type="project" value="UniProtKB-KW"/>
</dbReference>
<dbReference type="Proteomes" id="UP001163046">
    <property type="component" value="Unassembled WGS sequence"/>
</dbReference>
<dbReference type="EMBL" id="MU826827">
    <property type="protein sequence ID" value="KAJ7374921.1"/>
    <property type="molecule type" value="Genomic_DNA"/>
</dbReference>
<sequence length="74" mass="8102">MAGAQAAHLKPYQGEDVSVGIWLSAVGPNFVNDYRWFCGRECDAGTFTSPENDPEELREMWADLQTCGDPCGCS</sequence>
<dbReference type="AlphaFoldDB" id="A0A9X0CTG2"/>
<protein>
    <submittedName>
        <fullName evidence="1">Beta-1,3-N-acetylgalactosaminyltransferase 2</fullName>
        <ecNumber evidence="1">2.4.1.313</ecNumber>
    </submittedName>
</protein>
<keyword evidence="2" id="KW-1185">Reference proteome</keyword>
<keyword evidence="1" id="KW-0328">Glycosyltransferase</keyword>
<dbReference type="EC" id="2.4.1.313" evidence="1"/>
<dbReference type="OrthoDB" id="2139606at2759"/>
<comment type="caution">
    <text evidence="1">The sequence shown here is derived from an EMBL/GenBank/DDBJ whole genome shotgun (WGS) entry which is preliminary data.</text>
</comment>
<organism evidence="1 2">
    <name type="scientific">Desmophyllum pertusum</name>
    <dbReference type="NCBI Taxonomy" id="174260"/>
    <lineage>
        <taxon>Eukaryota</taxon>
        <taxon>Metazoa</taxon>
        <taxon>Cnidaria</taxon>
        <taxon>Anthozoa</taxon>
        <taxon>Hexacorallia</taxon>
        <taxon>Scleractinia</taxon>
        <taxon>Caryophylliina</taxon>
        <taxon>Caryophylliidae</taxon>
        <taxon>Desmophyllum</taxon>
    </lineage>
</organism>
<gene>
    <name evidence="1" type="primary">B3GALNT2_2</name>
    <name evidence="1" type="ORF">OS493_005279</name>
</gene>
<keyword evidence="1" id="KW-0808">Transferase</keyword>
<proteinExistence type="predicted"/>